<dbReference type="InterPro" id="IPR001466">
    <property type="entry name" value="Beta-lactam-related"/>
</dbReference>
<dbReference type="KEGG" id="aqt:FN924_15085"/>
<feature type="domain" description="Beta-lactamase-related" evidence="2">
    <location>
        <begin position="13"/>
        <end position="115"/>
    </location>
</feature>
<name>A0A516KJ06_9BACI</name>
<dbReference type="EMBL" id="CP041666">
    <property type="protein sequence ID" value="QDP41389.1"/>
    <property type="molecule type" value="Genomic_DNA"/>
</dbReference>
<dbReference type="SUPFAM" id="SSF56601">
    <property type="entry name" value="beta-lactamase/transpeptidase-like"/>
    <property type="match status" value="1"/>
</dbReference>
<reference evidence="3 4" key="1">
    <citation type="submission" date="2019-07" db="EMBL/GenBank/DDBJ databases">
        <authorList>
            <person name="Li J."/>
        </authorList>
    </citation>
    <scope>NUCLEOTIDE SEQUENCE [LARGE SCALE GENOMIC DNA]</scope>
    <source>
        <strain evidence="3 4">TKL69</strain>
    </source>
</reference>
<dbReference type="PANTHER" id="PTHR43283:SF11">
    <property type="entry name" value="BETA-LACTAMASE-RELATED DOMAIN-CONTAINING PROTEIN"/>
    <property type="match status" value="1"/>
</dbReference>
<keyword evidence="4" id="KW-1185">Reference proteome</keyword>
<evidence type="ECO:0000259" key="2">
    <source>
        <dbReference type="Pfam" id="PF00144"/>
    </source>
</evidence>
<dbReference type="Pfam" id="PF00144">
    <property type="entry name" value="Beta-lactamase"/>
    <property type="match status" value="1"/>
</dbReference>
<protein>
    <submittedName>
        <fullName evidence="3">Beta-lactamase family protein</fullName>
    </submittedName>
</protein>
<evidence type="ECO:0000313" key="4">
    <source>
        <dbReference type="Proteomes" id="UP000315215"/>
    </source>
</evidence>
<organism evidence="3 4">
    <name type="scientific">Radiobacillus deserti</name>
    <dbReference type="NCBI Taxonomy" id="2594883"/>
    <lineage>
        <taxon>Bacteria</taxon>
        <taxon>Bacillati</taxon>
        <taxon>Bacillota</taxon>
        <taxon>Bacilli</taxon>
        <taxon>Bacillales</taxon>
        <taxon>Bacillaceae</taxon>
        <taxon>Radiobacillus</taxon>
    </lineage>
</organism>
<sequence>MMKKTYQLGQVSGSAGLFSTASNLARFANYMLYPETQGVLPETIIESVLTEKRGNRGLGFQVYQDSEDCLACGKSWPLGTFGHTGFTGTSLFVDPKEELVVIFLTNAVHFGRNTKIKEIRSTLHSLIYSFYSKRS</sequence>
<gene>
    <name evidence="3" type="ORF">FN924_15085</name>
</gene>
<dbReference type="Gene3D" id="3.40.710.10">
    <property type="entry name" value="DD-peptidase/beta-lactamase superfamily"/>
    <property type="match status" value="1"/>
</dbReference>
<proteinExistence type="predicted"/>
<dbReference type="RefSeq" id="WP_143895886.1">
    <property type="nucleotide sequence ID" value="NZ_CP041666.1"/>
</dbReference>
<dbReference type="InterPro" id="IPR050789">
    <property type="entry name" value="Diverse_Enzym_Activities"/>
</dbReference>
<dbReference type="AlphaFoldDB" id="A0A516KJ06"/>
<evidence type="ECO:0000256" key="1">
    <source>
        <dbReference type="ARBA" id="ARBA00022801"/>
    </source>
</evidence>
<dbReference type="InterPro" id="IPR012338">
    <property type="entry name" value="Beta-lactam/transpept-like"/>
</dbReference>
<dbReference type="GO" id="GO:0016787">
    <property type="term" value="F:hydrolase activity"/>
    <property type="evidence" value="ECO:0007669"/>
    <property type="project" value="UniProtKB-KW"/>
</dbReference>
<dbReference type="PANTHER" id="PTHR43283">
    <property type="entry name" value="BETA-LACTAMASE-RELATED"/>
    <property type="match status" value="1"/>
</dbReference>
<evidence type="ECO:0000313" key="3">
    <source>
        <dbReference type="EMBL" id="QDP41389.1"/>
    </source>
</evidence>
<keyword evidence="1" id="KW-0378">Hydrolase</keyword>
<accession>A0A516KJ06</accession>
<dbReference type="Proteomes" id="UP000315215">
    <property type="component" value="Chromosome"/>
</dbReference>